<reference evidence="2 3" key="1">
    <citation type="submission" date="2019-06" db="EMBL/GenBank/DDBJ databases">
        <title>Paenimaribius caenipelagi gen. nov., sp. nov., isolated from a tidal flat.</title>
        <authorList>
            <person name="Yoon J.-H."/>
        </authorList>
    </citation>
    <scope>NUCLEOTIDE SEQUENCE [LARGE SCALE GENOMIC DNA]</scope>
    <source>
        <strain evidence="2 3">JBTF-M29</strain>
    </source>
</reference>
<dbReference type="EMBL" id="VFSV01000020">
    <property type="protein sequence ID" value="TRD18364.1"/>
    <property type="molecule type" value="Genomic_DNA"/>
</dbReference>
<gene>
    <name evidence="2" type="ORF">FEV53_11960</name>
</gene>
<keyword evidence="1" id="KW-0812">Transmembrane</keyword>
<name>A0A547PWB4_9RHOB</name>
<proteinExistence type="predicted"/>
<organism evidence="2 3">
    <name type="scientific">Palleronia caenipelagi</name>
    <dbReference type="NCBI Taxonomy" id="2489174"/>
    <lineage>
        <taxon>Bacteria</taxon>
        <taxon>Pseudomonadati</taxon>
        <taxon>Pseudomonadota</taxon>
        <taxon>Alphaproteobacteria</taxon>
        <taxon>Rhodobacterales</taxon>
        <taxon>Roseobacteraceae</taxon>
        <taxon>Palleronia</taxon>
    </lineage>
</organism>
<feature type="transmembrane region" description="Helical" evidence="1">
    <location>
        <begin position="41"/>
        <end position="61"/>
    </location>
</feature>
<dbReference type="AlphaFoldDB" id="A0A547PWB4"/>
<evidence type="ECO:0000313" key="2">
    <source>
        <dbReference type="EMBL" id="TRD18364.1"/>
    </source>
</evidence>
<evidence type="ECO:0000313" key="3">
    <source>
        <dbReference type="Proteomes" id="UP000318590"/>
    </source>
</evidence>
<dbReference type="Proteomes" id="UP000318590">
    <property type="component" value="Unassembled WGS sequence"/>
</dbReference>
<evidence type="ECO:0000256" key="1">
    <source>
        <dbReference type="SAM" id="Phobius"/>
    </source>
</evidence>
<protein>
    <submittedName>
        <fullName evidence="2">Uncharacterized protein</fullName>
    </submittedName>
</protein>
<comment type="caution">
    <text evidence="2">The sequence shown here is derived from an EMBL/GenBank/DDBJ whole genome shotgun (WGS) entry which is preliminary data.</text>
</comment>
<keyword evidence="3" id="KW-1185">Reference proteome</keyword>
<dbReference type="RefSeq" id="WP_142835036.1">
    <property type="nucleotide sequence ID" value="NZ_VFSV01000020.1"/>
</dbReference>
<sequence>MRRFVASRVVRFSSVTARHLPGREDLPNEEPGRAFSILVDALGLLCLCAILLGSLALEWGFQ</sequence>
<accession>A0A547PWB4</accession>
<keyword evidence="1" id="KW-0472">Membrane</keyword>
<keyword evidence="1" id="KW-1133">Transmembrane helix</keyword>